<evidence type="ECO:0000313" key="3">
    <source>
        <dbReference type="Proteomes" id="UP001159363"/>
    </source>
</evidence>
<gene>
    <name evidence="2" type="ORF">PR048_025442</name>
</gene>
<reference evidence="2 3" key="1">
    <citation type="submission" date="2023-02" db="EMBL/GenBank/DDBJ databases">
        <title>LHISI_Scaffold_Assembly.</title>
        <authorList>
            <person name="Stuart O.P."/>
            <person name="Cleave R."/>
            <person name="Magrath M.J.L."/>
            <person name="Mikheyev A.S."/>
        </authorList>
    </citation>
    <scope>NUCLEOTIDE SEQUENCE [LARGE SCALE GENOMIC DNA]</scope>
    <source>
        <strain evidence="2">Daus_M_001</strain>
        <tissue evidence="2">Leg muscle</tissue>
    </source>
</reference>
<dbReference type="Proteomes" id="UP001159363">
    <property type="component" value="Chromosome 9"/>
</dbReference>
<name>A0ABQ9GRA5_9NEOP</name>
<dbReference type="EMBL" id="JARBHB010000010">
    <property type="protein sequence ID" value="KAJ8874576.1"/>
    <property type="molecule type" value="Genomic_DNA"/>
</dbReference>
<feature type="region of interest" description="Disordered" evidence="1">
    <location>
        <begin position="54"/>
        <end position="108"/>
    </location>
</feature>
<protein>
    <submittedName>
        <fullName evidence="2">Uncharacterized protein</fullName>
    </submittedName>
</protein>
<evidence type="ECO:0000313" key="2">
    <source>
        <dbReference type="EMBL" id="KAJ8874576.1"/>
    </source>
</evidence>
<evidence type="ECO:0000256" key="1">
    <source>
        <dbReference type="SAM" id="MobiDB-lite"/>
    </source>
</evidence>
<sequence length="108" mass="11329">MLAVVAEERLYLNDAGKASPPCVVPGQAEAIVQACILDGDGRGGSICRMEQRQNARAGEMGNPRENTLASTVPTCENSGVIPPGIEPDSPWGEASSLTTTPPRPLFTH</sequence>
<proteinExistence type="predicted"/>
<keyword evidence="3" id="KW-1185">Reference proteome</keyword>
<accession>A0ABQ9GRA5</accession>
<comment type="caution">
    <text evidence="2">The sequence shown here is derived from an EMBL/GenBank/DDBJ whole genome shotgun (WGS) entry which is preliminary data.</text>
</comment>
<organism evidence="2 3">
    <name type="scientific">Dryococelus australis</name>
    <dbReference type="NCBI Taxonomy" id="614101"/>
    <lineage>
        <taxon>Eukaryota</taxon>
        <taxon>Metazoa</taxon>
        <taxon>Ecdysozoa</taxon>
        <taxon>Arthropoda</taxon>
        <taxon>Hexapoda</taxon>
        <taxon>Insecta</taxon>
        <taxon>Pterygota</taxon>
        <taxon>Neoptera</taxon>
        <taxon>Polyneoptera</taxon>
        <taxon>Phasmatodea</taxon>
        <taxon>Verophasmatodea</taxon>
        <taxon>Anareolatae</taxon>
        <taxon>Phasmatidae</taxon>
        <taxon>Eurycanthinae</taxon>
        <taxon>Dryococelus</taxon>
    </lineage>
</organism>
<feature type="compositionally biased region" description="Polar residues" evidence="1">
    <location>
        <begin position="64"/>
        <end position="77"/>
    </location>
</feature>